<evidence type="ECO:0000256" key="1">
    <source>
        <dbReference type="ARBA" id="ARBA00004115"/>
    </source>
</evidence>
<name>A0A9J6GHS6_HAELO</name>
<keyword evidence="6" id="KW-0256">Endoplasmic reticulum</keyword>
<evidence type="ECO:0000256" key="2">
    <source>
        <dbReference type="ARBA" id="ARBA00007695"/>
    </source>
</evidence>
<dbReference type="Proteomes" id="UP000821853">
    <property type="component" value="Chromosome 4"/>
</dbReference>
<feature type="transmembrane region" description="Helical" evidence="9">
    <location>
        <begin position="160"/>
        <end position="177"/>
    </location>
</feature>
<dbReference type="PANTHER" id="PTHR21397:SF4">
    <property type="entry name" value="ER MEMBRANE PROTEIN COMPLEX SUBUNIT 10"/>
    <property type="match status" value="1"/>
</dbReference>
<evidence type="ECO:0000256" key="8">
    <source>
        <dbReference type="ARBA" id="ARBA00023136"/>
    </source>
</evidence>
<keyword evidence="5" id="KW-0732">Signal</keyword>
<evidence type="ECO:0000256" key="3">
    <source>
        <dbReference type="ARBA" id="ARBA00020105"/>
    </source>
</evidence>
<evidence type="ECO:0000256" key="6">
    <source>
        <dbReference type="ARBA" id="ARBA00022824"/>
    </source>
</evidence>
<accession>A0A9J6GHS6</accession>
<keyword evidence="11" id="KW-1185">Reference proteome</keyword>
<organism evidence="10 11">
    <name type="scientific">Haemaphysalis longicornis</name>
    <name type="common">Bush tick</name>
    <dbReference type="NCBI Taxonomy" id="44386"/>
    <lineage>
        <taxon>Eukaryota</taxon>
        <taxon>Metazoa</taxon>
        <taxon>Ecdysozoa</taxon>
        <taxon>Arthropoda</taxon>
        <taxon>Chelicerata</taxon>
        <taxon>Arachnida</taxon>
        <taxon>Acari</taxon>
        <taxon>Parasitiformes</taxon>
        <taxon>Ixodida</taxon>
        <taxon>Ixodoidea</taxon>
        <taxon>Ixodidae</taxon>
        <taxon>Haemaphysalinae</taxon>
        <taxon>Haemaphysalis</taxon>
    </lineage>
</organism>
<dbReference type="CDD" id="cd22209">
    <property type="entry name" value="EMC10"/>
    <property type="match status" value="1"/>
</dbReference>
<evidence type="ECO:0000256" key="7">
    <source>
        <dbReference type="ARBA" id="ARBA00022989"/>
    </source>
</evidence>
<dbReference type="OrthoDB" id="1894652at2759"/>
<dbReference type="GO" id="GO:0072546">
    <property type="term" value="C:EMC complex"/>
    <property type="evidence" value="ECO:0007669"/>
    <property type="project" value="TreeGrafter"/>
</dbReference>
<evidence type="ECO:0000313" key="11">
    <source>
        <dbReference type="Proteomes" id="UP000821853"/>
    </source>
</evidence>
<keyword evidence="8 9" id="KW-0472">Membrane</keyword>
<comment type="subcellular location">
    <subcellularLocation>
        <location evidence="1">Endoplasmic reticulum membrane</location>
        <topology evidence="1">Single-pass type I membrane protein</topology>
    </subcellularLocation>
</comment>
<comment type="similarity">
    <text evidence="2">Belongs to the EMC10 family.</text>
</comment>
<sequence>MAISGSSYVARGSVSVPLSRSTESVFEQLPLSASDAAQLRKLAEQNGLYRVSVFDQTFNRTVSSFAKACSLYESELRDQLTLTLDRSGALIGVSDFIGQQCVGTHVPEHRLVNFNTTLSVSIVNIAPGPDTQTYIRRLEQEKAERARGEHADNRSFFAKYWMYIMPLLIFLLISGASNPEGQGGGNAGR</sequence>
<keyword evidence="4 9" id="KW-0812">Transmembrane</keyword>
<evidence type="ECO:0000256" key="5">
    <source>
        <dbReference type="ARBA" id="ARBA00022729"/>
    </source>
</evidence>
<dbReference type="OMA" id="QFNDVLW"/>
<dbReference type="EMBL" id="JABSTR010000006">
    <property type="protein sequence ID" value="KAH9374104.1"/>
    <property type="molecule type" value="Genomic_DNA"/>
</dbReference>
<dbReference type="Pfam" id="PF21203">
    <property type="entry name" value="ECM10"/>
    <property type="match status" value="1"/>
</dbReference>
<protein>
    <recommendedName>
        <fullName evidence="3">ER membrane protein complex subunit 10</fullName>
    </recommendedName>
</protein>
<proteinExistence type="inferred from homology"/>
<evidence type="ECO:0000256" key="4">
    <source>
        <dbReference type="ARBA" id="ARBA00022692"/>
    </source>
</evidence>
<keyword evidence="7 9" id="KW-1133">Transmembrane helix</keyword>
<evidence type="ECO:0000256" key="9">
    <source>
        <dbReference type="SAM" id="Phobius"/>
    </source>
</evidence>
<comment type="caution">
    <text evidence="10">The sequence shown here is derived from an EMBL/GenBank/DDBJ whole genome shotgun (WGS) entry which is preliminary data.</text>
</comment>
<evidence type="ECO:0000313" key="10">
    <source>
        <dbReference type="EMBL" id="KAH9374104.1"/>
    </source>
</evidence>
<dbReference type="PANTHER" id="PTHR21397">
    <property type="entry name" value="CHROMATIN COMPLEXES SUBUNIT BAP18-RELATED"/>
    <property type="match status" value="1"/>
</dbReference>
<gene>
    <name evidence="10" type="ORF">HPB48_005373</name>
</gene>
<dbReference type="AlphaFoldDB" id="A0A9J6GHS6"/>
<dbReference type="VEuPathDB" id="VectorBase:HLOH_065086"/>
<reference evidence="10 11" key="1">
    <citation type="journal article" date="2020" name="Cell">
        <title>Large-Scale Comparative Analyses of Tick Genomes Elucidate Their Genetic Diversity and Vector Capacities.</title>
        <authorList>
            <consortium name="Tick Genome and Microbiome Consortium (TIGMIC)"/>
            <person name="Jia N."/>
            <person name="Wang J."/>
            <person name="Shi W."/>
            <person name="Du L."/>
            <person name="Sun Y."/>
            <person name="Zhan W."/>
            <person name="Jiang J.F."/>
            <person name="Wang Q."/>
            <person name="Zhang B."/>
            <person name="Ji P."/>
            <person name="Bell-Sakyi L."/>
            <person name="Cui X.M."/>
            <person name="Yuan T.T."/>
            <person name="Jiang B.G."/>
            <person name="Yang W.F."/>
            <person name="Lam T.T."/>
            <person name="Chang Q.C."/>
            <person name="Ding S.J."/>
            <person name="Wang X.J."/>
            <person name="Zhu J.G."/>
            <person name="Ruan X.D."/>
            <person name="Zhao L."/>
            <person name="Wei J.T."/>
            <person name="Ye R.Z."/>
            <person name="Que T.C."/>
            <person name="Du C.H."/>
            <person name="Zhou Y.H."/>
            <person name="Cheng J.X."/>
            <person name="Dai P.F."/>
            <person name="Guo W.B."/>
            <person name="Han X.H."/>
            <person name="Huang E.J."/>
            <person name="Li L.F."/>
            <person name="Wei W."/>
            <person name="Gao Y.C."/>
            <person name="Liu J.Z."/>
            <person name="Shao H.Z."/>
            <person name="Wang X."/>
            <person name="Wang C.C."/>
            <person name="Yang T.C."/>
            <person name="Huo Q.B."/>
            <person name="Li W."/>
            <person name="Chen H.Y."/>
            <person name="Chen S.E."/>
            <person name="Zhou L.G."/>
            <person name="Ni X.B."/>
            <person name="Tian J.H."/>
            <person name="Sheng Y."/>
            <person name="Liu T."/>
            <person name="Pan Y.S."/>
            <person name="Xia L.Y."/>
            <person name="Li J."/>
            <person name="Zhao F."/>
            <person name="Cao W.C."/>
        </authorList>
    </citation>
    <scope>NUCLEOTIDE SEQUENCE [LARGE SCALE GENOMIC DNA]</scope>
    <source>
        <strain evidence="10">HaeL-2018</strain>
    </source>
</reference>